<gene>
    <name evidence="3" type="primary">umuC_3</name>
    <name evidence="3" type="ORF">SAMEA3538468_05554</name>
</gene>
<dbReference type="InterPro" id="IPR043502">
    <property type="entry name" value="DNA/RNA_pol_sf"/>
</dbReference>
<dbReference type="Gene3D" id="3.40.1170.60">
    <property type="match status" value="1"/>
</dbReference>
<evidence type="ECO:0000313" key="3">
    <source>
        <dbReference type="EMBL" id="VVK33279.1"/>
    </source>
</evidence>
<evidence type="ECO:0000256" key="1">
    <source>
        <dbReference type="ARBA" id="ARBA00010945"/>
    </source>
</evidence>
<proteinExistence type="inferred from homology"/>
<dbReference type="InterPro" id="IPR001126">
    <property type="entry name" value="UmuC"/>
</dbReference>
<evidence type="ECO:0000259" key="2">
    <source>
        <dbReference type="PROSITE" id="PS50173"/>
    </source>
</evidence>
<dbReference type="Pfam" id="PF00817">
    <property type="entry name" value="IMS"/>
    <property type="match status" value="1"/>
</dbReference>
<organism evidence="3 4">
    <name type="scientific">Klebsiella quasivariicola</name>
    <dbReference type="NCBI Taxonomy" id="2026240"/>
    <lineage>
        <taxon>Bacteria</taxon>
        <taxon>Pseudomonadati</taxon>
        <taxon>Pseudomonadota</taxon>
        <taxon>Gammaproteobacteria</taxon>
        <taxon>Enterobacterales</taxon>
        <taxon>Enterobacteriaceae</taxon>
        <taxon>Klebsiella/Raoultella group</taxon>
        <taxon>Klebsiella</taxon>
        <taxon>Klebsiella pneumoniae complex</taxon>
    </lineage>
</organism>
<accession>A0ABY6XAJ4</accession>
<dbReference type="PROSITE" id="PS50173">
    <property type="entry name" value="UMUC"/>
    <property type="match status" value="1"/>
</dbReference>
<dbReference type="SUPFAM" id="SSF56672">
    <property type="entry name" value="DNA/RNA polymerases"/>
    <property type="match status" value="1"/>
</dbReference>
<dbReference type="Proteomes" id="UP000259400">
    <property type="component" value="Unassembled WGS sequence"/>
</dbReference>
<sequence>MYALADVNSFYCSVEKCFRPDLRDKPVVVLSNNDLSGEKR</sequence>
<reference evidence="3 4" key="1">
    <citation type="submission" date="2019-09" db="EMBL/GenBank/DDBJ databases">
        <authorList>
            <consortium name="Pathogen Informatics"/>
        </authorList>
    </citation>
    <scope>NUCLEOTIDE SEQUENCE [LARGE SCALE GENOMIC DNA]</scope>
    <source>
        <strain evidence="3 4">EuSCAPE_IL010</strain>
    </source>
</reference>
<name>A0ABY6XAJ4_9ENTR</name>
<feature type="domain" description="UmuC" evidence="2">
    <location>
        <begin position="2"/>
        <end position="40"/>
    </location>
</feature>
<dbReference type="InterPro" id="IPR043128">
    <property type="entry name" value="Rev_trsase/Diguanyl_cyclase"/>
</dbReference>
<comment type="caution">
    <text evidence="3">The sequence shown here is derived from an EMBL/GenBank/DDBJ whole genome shotgun (WGS) entry which is preliminary data.</text>
</comment>
<dbReference type="Gene3D" id="3.30.70.270">
    <property type="match status" value="1"/>
</dbReference>
<keyword evidence="4" id="KW-1185">Reference proteome</keyword>
<comment type="similarity">
    <text evidence="1">Belongs to the DNA polymerase type-Y family.</text>
</comment>
<evidence type="ECO:0000313" key="4">
    <source>
        <dbReference type="Proteomes" id="UP000259400"/>
    </source>
</evidence>
<protein>
    <submittedName>
        <fullName evidence="3">DNA polymerase V subunit UmuC</fullName>
    </submittedName>
</protein>
<dbReference type="EMBL" id="UJYZ02000060">
    <property type="protein sequence ID" value="VVK33279.1"/>
    <property type="molecule type" value="Genomic_DNA"/>
</dbReference>